<keyword evidence="1" id="KW-0812">Transmembrane</keyword>
<sequence>MSNSFIYILNFIIGSIIGSHLLVIVQRFETEDFITDKSHCDNCQIPLTLLNQIPIFSFLRYQGKCFFCHAYIPIETFYCEILGGLAFMPLNPLTNQISYFFIIFIFLISIFDYFDQSFPVQILIPLIAIVGFKISYFISDYTPIEWMLISFVILSFLIMNLKKKFGYGDTIIFIILIFYYNFYIAEYLFLLASIFLIITHLIARNKKQYPFIPFIFLSIIFYNFI</sequence>
<dbReference type="InterPro" id="IPR050882">
    <property type="entry name" value="Prepilin_peptidase/N-MTase"/>
</dbReference>
<feature type="transmembrane region" description="Helical" evidence="1">
    <location>
        <begin position="6"/>
        <end position="25"/>
    </location>
</feature>
<dbReference type="PANTHER" id="PTHR30487:SF0">
    <property type="entry name" value="PREPILIN LEADER PEPTIDASE_N-METHYLTRANSFERASE-RELATED"/>
    <property type="match status" value="1"/>
</dbReference>
<keyword evidence="1" id="KW-0472">Membrane</keyword>
<dbReference type="AlphaFoldDB" id="A0A6B2FVF7"/>
<protein>
    <submittedName>
        <fullName evidence="3">Prepilin peptidase</fullName>
    </submittedName>
</protein>
<feature type="transmembrane region" description="Helical" evidence="1">
    <location>
        <begin position="121"/>
        <end position="138"/>
    </location>
</feature>
<evidence type="ECO:0000259" key="2">
    <source>
        <dbReference type="Pfam" id="PF06750"/>
    </source>
</evidence>
<feature type="transmembrane region" description="Helical" evidence="1">
    <location>
        <begin position="96"/>
        <end position="114"/>
    </location>
</feature>
<dbReference type="GO" id="GO:0005886">
    <property type="term" value="C:plasma membrane"/>
    <property type="evidence" value="ECO:0007669"/>
    <property type="project" value="TreeGrafter"/>
</dbReference>
<gene>
    <name evidence="3" type="ORF">GWG61_02195</name>
</gene>
<feature type="transmembrane region" description="Helical" evidence="1">
    <location>
        <begin position="173"/>
        <end position="202"/>
    </location>
</feature>
<reference evidence="3" key="1">
    <citation type="submission" date="2020-01" db="EMBL/GenBank/DDBJ databases">
        <title>Vaginal microbiome of pregnant Indian women: Insights into the genome of dominants Lactobacillus species.</title>
        <authorList>
            <person name="Das B."/>
            <person name="Mehta O."/>
            <person name="Ghosh T.S."/>
            <person name="Kothidar A."/>
            <person name="Gowtham M.R."/>
            <person name="Mitra R."/>
            <person name="Kshetrapal P."/>
            <person name="Wadhwa N."/>
            <person name="Thiruvengadam R."/>
            <person name="Nair G.B."/>
            <person name="Bhatnagar S."/>
            <person name="Das B."/>
        </authorList>
    </citation>
    <scope>NUCLEOTIDE SEQUENCE</scope>
    <source>
        <strain evidence="3">Indica</strain>
    </source>
</reference>
<proteinExistence type="predicted"/>
<dbReference type="InterPro" id="IPR010627">
    <property type="entry name" value="Prepilin_pept_A24_N"/>
</dbReference>
<organism evidence="3">
    <name type="scientific">Lactobacillus paragasseri</name>
    <dbReference type="NCBI Taxonomy" id="2107999"/>
    <lineage>
        <taxon>Bacteria</taxon>
        <taxon>Bacillati</taxon>
        <taxon>Bacillota</taxon>
        <taxon>Bacilli</taxon>
        <taxon>Lactobacillales</taxon>
        <taxon>Lactobacillaceae</taxon>
        <taxon>Lactobacillus</taxon>
    </lineage>
</organism>
<dbReference type="GO" id="GO:0006465">
    <property type="term" value="P:signal peptide processing"/>
    <property type="evidence" value="ECO:0007669"/>
    <property type="project" value="TreeGrafter"/>
</dbReference>
<name>A0A6B2FVF7_9LACO</name>
<keyword evidence="1" id="KW-1133">Transmembrane helix</keyword>
<feature type="domain" description="Prepilin peptidase A24 N-terminal" evidence="2">
    <location>
        <begin position="12"/>
        <end position="88"/>
    </location>
</feature>
<evidence type="ECO:0000313" key="3">
    <source>
        <dbReference type="EMBL" id="NDJ73333.1"/>
    </source>
</evidence>
<dbReference type="RefSeq" id="WP_144231695.1">
    <property type="nucleotide sequence ID" value="NZ_CAKMAD010000003.1"/>
</dbReference>
<accession>A0A6B2FVF7</accession>
<feature type="transmembrane region" description="Helical" evidence="1">
    <location>
        <begin position="144"/>
        <end position="161"/>
    </location>
</feature>
<comment type="caution">
    <text evidence="3">The sequence shown here is derived from an EMBL/GenBank/DDBJ whole genome shotgun (WGS) entry which is preliminary data.</text>
</comment>
<dbReference type="PANTHER" id="PTHR30487">
    <property type="entry name" value="TYPE 4 PREPILIN-LIKE PROTEINS LEADER PEPTIDE-PROCESSING ENZYME"/>
    <property type="match status" value="1"/>
</dbReference>
<dbReference type="Pfam" id="PF06750">
    <property type="entry name" value="A24_N_bact"/>
    <property type="match status" value="1"/>
</dbReference>
<evidence type="ECO:0000256" key="1">
    <source>
        <dbReference type="SAM" id="Phobius"/>
    </source>
</evidence>
<dbReference type="GO" id="GO:0004190">
    <property type="term" value="F:aspartic-type endopeptidase activity"/>
    <property type="evidence" value="ECO:0007669"/>
    <property type="project" value="TreeGrafter"/>
</dbReference>
<dbReference type="EMBL" id="JAADJO010000003">
    <property type="protein sequence ID" value="NDJ73333.1"/>
    <property type="molecule type" value="Genomic_DNA"/>
</dbReference>